<dbReference type="GO" id="GO:0003959">
    <property type="term" value="F:NADPH dehydrogenase activity"/>
    <property type="evidence" value="ECO:0007669"/>
    <property type="project" value="InterPro"/>
</dbReference>
<evidence type="ECO:0000256" key="2">
    <source>
        <dbReference type="ARBA" id="ARBA00022630"/>
    </source>
</evidence>
<dbReference type="NCBIfam" id="NF010047">
    <property type="entry name" value="PRK13523.1"/>
    <property type="match status" value="1"/>
</dbReference>
<dbReference type="GO" id="GO:0050661">
    <property type="term" value="F:NADP binding"/>
    <property type="evidence" value="ECO:0007669"/>
    <property type="project" value="InterPro"/>
</dbReference>
<accession>A0A0D6N7C7</accession>
<evidence type="ECO:0000313" key="7">
    <source>
        <dbReference type="EMBL" id="GAN61468.1"/>
    </source>
</evidence>
<evidence type="ECO:0000313" key="9">
    <source>
        <dbReference type="Proteomes" id="UP000032671"/>
    </source>
</evidence>
<dbReference type="STRING" id="1231339.Abci_025_013"/>
<proteinExistence type="predicted"/>
<keyword evidence="4" id="KW-0521">NADP</keyword>
<evidence type="ECO:0000256" key="4">
    <source>
        <dbReference type="ARBA" id="ARBA00022857"/>
    </source>
</evidence>
<reference evidence="8 10" key="2">
    <citation type="submission" date="2019-07" db="EMBL/GenBank/DDBJ databases">
        <title>Whole genome shotgun sequence of Acetobacter cibinongensis NBRC 16605.</title>
        <authorList>
            <person name="Hosoyama A."/>
            <person name="Uohara A."/>
            <person name="Ohji S."/>
            <person name="Ichikawa N."/>
        </authorList>
    </citation>
    <scope>NUCLEOTIDE SEQUENCE [LARGE SCALE GENOMIC DNA]</scope>
    <source>
        <strain evidence="8 10">NBRC 16605</strain>
    </source>
</reference>
<dbReference type="EMBL" id="BJVU01000011">
    <property type="protein sequence ID" value="GEL59662.1"/>
    <property type="molecule type" value="Genomic_DNA"/>
</dbReference>
<evidence type="ECO:0000313" key="10">
    <source>
        <dbReference type="Proteomes" id="UP000321891"/>
    </source>
</evidence>
<gene>
    <name evidence="8" type="primary">namA</name>
    <name evidence="7" type="ORF">Abci_025_013</name>
    <name evidence="8" type="ORF">ACI01nite_22640</name>
</gene>
<dbReference type="Gene3D" id="3.20.20.70">
    <property type="entry name" value="Aldolase class I"/>
    <property type="match status" value="1"/>
</dbReference>
<keyword evidence="3" id="KW-0288">FMN</keyword>
<dbReference type="Proteomes" id="UP000032671">
    <property type="component" value="Unassembled WGS sequence"/>
</dbReference>
<accession>A0A6N3SRG2</accession>
<comment type="cofactor">
    <cofactor evidence="1">
        <name>FMN</name>
        <dbReference type="ChEBI" id="CHEBI:58210"/>
    </cofactor>
</comment>
<dbReference type="PANTHER" id="PTHR43303">
    <property type="entry name" value="NADPH DEHYDROGENASE C23G7.10C-RELATED"/>
    <property type="match status" value="1"/>
</dbReference>
<sequence>MKLFEPLTLRNVTLRNRIVMSPMCMHSALSGGFVSDFHLVHYGARALGGVGLVFFETLATLENGMIGPGDLGIWSDDHIDGLNRLVQVVQKMGAKAGAQIGHAGRLEGTQAYTAIAPSAIAFSENTLVPHELTNEEILNIVHSFKAAAKRVRLAGFDILEIHTAHGYLLNEFLSPLANKRTDKWGGSHENRYRIVRHILDEVRQEWNGPLFVRISSTDYAHGGNTPEDFVIYSQWMKEQGVDLIDCSSGGIAPADVKSFPGYQVTAATLLREKLGIMTGAVGLIETGDLAADIIGNMRADLVFIGRALLRDPFWPRTAADELRVSIPVPDQYTRYGAWWLNTQPRPTPALPHTTAG</sequence>
<evidence type="ECO:0000313" key="8">
    <source>
        <dbReference type="EMBL" id="GEL59662.1"/>
    </source>
</evidence>
<dbReference type="AlphaFoldDB" id="A0A0D6N7C7"/>
<dbReference type="InterPro" id="IPR044152">
    <property type="entry name" value="YqjM-like"/>
</dbReference>
<dbReference type="CDD" id="cd02932">
    <property type="entry name" value="OYE_YqiM_FMN"/>
    <property type="match status" value="1"/>
</dbReference>
<keyword evidence="10" id="KW-1185">Reference proteome</keyword>
<evidence type="ECO:0000259" key="6">
    <source>
        <dbReference type="Pfam" id="PF00724"/>
    </source>
</evidence>
<keyword evidence="2" id="KW-0285">Flavoprotein</keyword>
<dbReference type="RefSeq" id="WP_084597667.1">
    <property type="nucleotide sequence ID" value="NZ_BAMV01000025.1"/>
</dbReference>
<dbReference type="EMBL" id="BAMV01000025">
    <property type="protein sequence ID" value="GAN61468.1"/>
    <property type="molecule type" value="Genomic_DNA"/>
</dbReference>
<keyword evidence="5" id="KW-0560">Oxidoreductase</keyword>
<reference evidence="7 9" key="1">
    <citation type="submission" date="2012-11" db="EMBL/GenBank/DDBJ databases">
        <title>Whole genome sequence of Acetobacter cibinongensis 4H-1.</title>
        <authorList>
            <person name="Azuma Y."/>
            <person name="Higashiura N."/>
            <person name="Hirakawa H."/>
            <person name="Matsushita K."/>
        </authorList>
    </citation>
    <scope>NUCLEOTIDE SEQUENCE [LARGE SCALE GENOMIC DNA]</scope>
    <source>
        <strain evidence="7 9">4H-1</strain>
    </source>
</reference>
<feature type="domain" description="NADH:flavin oxidoreductase/NADH oxidase N-terminal" evidence="6">
    <location>
        <begin position="2"/>
        <end position="322"/>
    </location>
</feature>
<dbReference type="SUPFAM" id="SSF51395">
    <property type="entry name" value="FMN-linked oxidoreductases"/>
    <property type="match status" value="1"/>
</dbReference>
<protein>
    <submittedName>
        <fullName evidence="7">NADH:flavin oxidoreductase</fullName>
    </submittedName>
    <submittedName>
        <fullName evidence="8">NADPH dehydrogenase</fullName>
    </submittedName>
</protein>
<evidence type="ECO:0000256" key="1">
    <source>
        <dbReference type="ARBA" id="ARBA00001917"/>
    </source>
</evidence>
<comment type="caution">
    <text evidence="7">The sequence shown here is derived from an EMBL/GenBank/DDBJ whole genome shotgun (WGS) entry which is preliminary data.</text>
</comment>
<dbReference type="Proteomes" id="UP000321891">
    <property type="component" value="Unassembled WGS sequence"/>
</dbReference>
<dbReference type="GO" id="GO:0010181">
    <property type="term" value="F:FMN binding"/>
    <property type="evidence" value="ECO:0007669"/>
    <property type="project" value="InterPro"/>
</dbReference>
<dbReference type="InterPro" id="IPR013785">
    <property type="entry name" value="Aldolase_TIM"/>
</dbReference>
<organism evidence="7 9">
    <name type="scientific">Acetobacter cibinongensis</name>
    <dbReference type="NCBI Taxonomy" id="146475"/>
    <lineage>
        <taxon>Bacteria</taxon>
        <taxon>Pseudomonadati</taxon>
        <taxon>Pseudomonadota</taxon>
        <taxon>Alphaproteobacteria</taxon>
        <taxon>Acetobacterales</taxon>
        <taxon>Acetobacteraceae</taxon>
        <taxon>Acetobacter</taxon>
    </lineage>
</organism>
<evidence type="ECO:0000256" key="3">
    <source>
        <dbReference type="ARBA" id="ARBA00022643"/>
    </source>
</evidence>
<dbReference type="PANTHER" id="PTHR43303:SF4">
    <property type="entry name" value="NADPH DEHYDROGENASE C23G7.10C-RELATED"/>
    <property type="match status" value="1"/>
</dbReference>
<name>A0A0D6N7C7_9PROT</name>
<evidence type="ECO:0000256" key="5">
    <source>
        <dbReference type="ARBA" id="ARBA00023002"/>
    </source>
</evidence>
<dbReference type="InterPro" id="IPR001155">
    <property type="entry name" value="OxRdtase_FMN_N"/>
</dbReference>
<dbReference type="Pfam" id="PF00724">
    <property type="entry name" value="Oxidored_FMN"/>
    <property type="match status" value="1"/>
</dbReference>